<accession>A0ABY5TJH7</accession>
<protein>
    <recommendedName>
        <fullName evidence="3">Lipoprotein</fullName>
    </recommendedName>
</protein>
<sequence length="105" mass="11470">MNLIIGLAVSAALLAGCAEQSLEQSTDMQAAAVMERTFAQPAASSTLYDGMRVNVWSSVEARNTGWKDWAEHYAEAFGDTFSSTLLCNDCQEVGFDLYSTKRMES</sequence>
<organism evidence="1 2">
    <name type="scientific">SAR92 clade bacterium H455</name>
    <dbReference type="NCBI Taxonomy" id="2974818"/>
    <lineage>
        <taxon>Bacteria</taxon>
        <taxon>Pseudomonadati</taxon>
        <taxon>Pseudomonadota</taxon>
        <taxon>Gammaproteobacteria</taxon>
        <taxon>Cellvibrionales</taxon>
        <taxon>Porticoccaceae</taxon>
        <taxon>SAR92 clade</taxon>
    </lineage>
</organism>
<reference evidence="1" key="1">
    <citation type="submission" date="2022-08" db="EMBL/GenBank/DDBJ databases">
        <title>Catabolic pathway analysis in culturable SAR92 clade bacteria reveals their overlooked roles in DMSP degradation in coastal seas.</title>
        <authorList>
            <person name="He X."/>
            <person name="Zhang X."/>
            <person name="Zhang Y."/>
        </authorList>
    </citation>
    <scope>NUCLEOTIDE SEQUENCE</scope>
    <source>
        <strain evidence="1">H455</strain>
    </source>
</reference>
<dbReference type="Proteomes" id="UP001059934">
    <property type="component" value="Chromosome"/>
</dbReference>
<name>A0ABY5TJH7_9GAMM</name>
<gene>
    <name evidence="1" type="ORF">NYF23_08265</name>
</gene>
<proteinExistence type="predicted"/>
<evidence type="ECO:0008006" key="3">
    <source>
        <dbReference type="Google" id="ProtNLM"/>
    </source>
</evidence>
<dbReference type="EMBL" id="CP103416">
    <property type="protein sequence ID" value="UVW34030.1"/>
    <property type="molecule type" value="Genomic_DNA"/>
</dbReference>
<keyword evidence="2" id="KW-1185">Reference proteome</keyword>
<evidence type="ECO:0000313" key="2">
    <source>
        <dbReference type="Proteomes" id="UP001059934"/>
    </source>
</evidence>
<evidence type="ECO:0000313" key="1">
    <source>
        <dbReference type="EMBL" id="UVW34030.1"/>
    </source>
</evidence>